<dbReference type="Gene3D" id="1.10.510.10">
    <property type="entry name" value="Transferase(Phosphotransferase) domain 1"/>
    <property type="match status" value="1"/>
</dbReference>
<dbReference type="PANTHER" id="PTHR47987:SF20">
    <property type="entry name" value="OS04G0654600 PROTEIN"/>
    <property type="match status" value="1"/>
</dbReference>
<dbReference type="EMBL" id="JACMSC010000013">
    <property type="protein sequence ID" value="KAG6491993.1"/>
    <property type="molecule type" value="Genomic_DNA"/>
</dbReference>
<feature type="domain" description="Protein kinase" evidence="1">
    <location>
        <begin position="1"/>
        <end position="243"/>
    </location>
</feature>
<organism evidence="2 3">
    <name type="scientific">Zingiber officinale</name>
    <name type="common">Ginger</name>
    <name type="synonym">Amomum zingiber</name>
    <dbReference type="NCBI Taxonomy" id="94328"/>
    <lineage>
        <taxon>Eukaryota</taxon>
        <taxon>Viridiplantae</taxon>
        <taxon>Streptophyta</taxon>
        <taxon>Embryophyta</taxon>
        <taxon>Tracheophyta</taxon>
        <taxon>Spermatophyta</taxon>
        <taxon>Magnoliopsida</taxon>
        <taxon>Liliopsida</taxon>
        <taxon>Zingiberales</taxon>
        <taxon>Zingiberaceae</taxon>
        <taxon>Zingiber</taxon>
    </lineage>
</organism>
<evidence type="ECO:0000313" key="3">
    <source>
        <dbReference type="Proteomes" id="UP000734854"/>
    </source>
</evidence>
<dbReference type="Pfam" id="PF00069">
    <property type="entry name" value="Pkinase"/>
    <property type="match status" value="1"/>
</dbReference>
<dbReference type="InterPro" id="IPR000719">
    <property type="entry name" value="Prot_kinase_dom"/>
</dbReference>
<reference evidence="2 3" key="1">
    <citation type="submission" date="2020-08" db="EMBL/GenBank/DDBJ databases">
        <title>Plant Genome Project.</title>
        <authorList>
            <person name="Zhang R.-G."/>
        </authorList>
    </citation>
    <scope>NUCLEOTIDE SEQUENCE [LARGE SCALE GENOMIC DNA]</scope>
    <source>
        <tissue evidence="2">Rhizome</tissue>
    </source>
</reference>
<dbReference type="PANTHER" id="PTHR47987">
    <property type="entry name" value="OS08G0249100 PROTEIN"/>
    <property type="match status" value="1"/>
</dbReference>
<comment type="caution">
    <text evidence="2">The sequence shown here is derived from an EMBL/GenBank/DDBJ whole genome shotgun (WGS) entry which is preliminary data.</text>
</comment>
<name>A0A8J5FNP6_ZINOF</name>
<dbReference type="InterPro" id="IPR046958">
    <property type="entry name" value="RBK1/2/STUNTED"/>
</dbReference>
<sequence length="248" mass="28086">MIGAAQLLAMLSCRCKKANANASPPSFPNRYQRQPKHYQSALLLPIAVEHHHLIDGRLFAPPSERHRLFTTLLLSFAMSHCQRKRGDLRPSNVLLTHDFVPMLGYFGLAKWEFNSDSFQTQVLGTSGYLAPVYAEFGIVSVRTDVHSFGVLLFQLIPGRPVIDEDNGHSQHILQWAEPLVENLALHDLIDPALGESYDTYELYRVARAAFLCVRINPEMRPSVGEVVHLLEEGHVRDLPQQFVPYYTK</sequence>
<proteinExistence type="predicted"/>
<dbReference type="SUPFAM" id="SSF56112">
    <property type="entry name" value="Protein kinase-like (PK-like)"/>
    <property type="match status" value="1"/>
</dbReference>
<dbReference type="AlphaFoldDB" id="A0A8J5FNP6"/>
<evidence type="ECO:0000259" key="1">
    <source>
        <dbReference type="PROSITE" id="PS50011"/>
    </source>
</evidence>
<gene>
    <name evidence="2" type="ORF">ZIOFF_046939</name>
</gene>
<dbReference type="GO" id="GO:0004672">
    <property type="term" value="F:protein kinase activity"/>
    <property type="evidence" value="ECO:0007669"/>
    <property type="project" value="InterPro"/>
</dbReference>
<protein>
    <recommendedName>
        <fullName evidence="1">Protein kinase domain-containing protein</fullName>
    </recommendedName>
</protein>
<accession>A0A8J5FNP6</accession>
<dbReference type="PROSITE" id="PS50011">
    <property type="entry name" value="PROTEIN_KINASE_DOM"/>
    <property type="match status" value="1"/>
</dbReference>
<dbReference type="Proteomes" id="UP000734854">
    <property type="component" value="Unassembled WGS sequence"/>
</dbReference>
<dbReference type="GO" id="GO:0005524">
    <property type="term" value="F:ATP binding"/>
    <property type="evidence" value="ECO:0007669"/>
    <property type="project" value="InterPro"/>
</dbReference>
<dbReference type="InterPro" id="IPR011009">
    <property type="entry name" value="Kinase-like_dom_sf"/>
</dbReference>
<keyword evidence="3" id="KW-1185">Reference proteome</keyword>
<evidence type="ECO:0000313" key="2">
    <source>
        <dbReference type="EMBL" id="KAG6491993.1"/>
    </source>
</evidence>